<dbReference type="Proteomes" id="UP000027222">
    <property type="component" value="Unassembled WGS sequence"/>
</dbReference>
<reference evidence="4" key="1">
    <citation type="journal article" date="2014" name="Proc. Natl. Acad. Sci. U.S.A.">
        <title>Extensive sampling of basidiomycete genomes demonstrates inadequacy of the white-rot/brown-rot paradigm for wood decay fungi.</title>
        <authorList>
            <person name="Riley R."/>
            <person name="Salamov A.A."/>
            <person name="Brown D.W."/>
            <person name="Nagy L.G."/>
            <person name="Floudas D."/>
            <person name="Held B.W."/>
            <person name="Levasseur A."/>
            <person name="Lombard V."/>
            <person name="Morin E."/>
            <person name="Otillar R."/>
            <person name="Lindquist E.A."/>
            <person name="Sun H."/>
            <person name="LaButti K.M."/>
            <person name="Schmutz J."/>
            <person name="Jabbour D."/>
            <person name="Luo H."/>
            <person name="Baker S.E."/>
            <person name="Pisabarro A.G."/>
            <person name="Walton J.D."/>
            <person name="Blanchette R.A."/>
            <person name="Henrissat B."/>
            <person name="Martin F."/>
            <person name="Cullen D."/>
            <person name="Hibbett D.S."/>
            <person name="Grigoriev I.V."/>
        </authorList>
    </citation>
    <scope>NUCLEOTIDE SEQUENCE [LARGE SCALE GENOMIC DNA]</scope>
    <source>
        <strain evidence="4">CBS 339.88</strain>
    </source>
</reference>
<organism evidence="3 4">
    <name type="scientific">Galerina marginata (strain CBS 339.88)</name>
    <dbReference type="NCBI Taxonomy" id="685588"/>
    <lineage>
        <taxon>Eukaryota</taxon>
        <taxon>Fungi</taxon>
        <taxon>Dikarya</taxon>
        <taxon>Basidiomycota</taxon>
        <taxon>Agaricomycotina</taxon>
        <taxon>Agaricomycetes</taxon>
        <taxon>Agaricomycetidae</taxon>
        <taxon>Agaricales</taxon>
        <taxon>Agaricineae</taxon>
        <taxon>Strophariaceae</taxon>
        <taxon>Galerina</taxon>
    </lineage>
</organism>
<keyword evidence="2" id="KW-0812">Transmembrane</keyword>
<proteinExistence type="predicted"/>
<feature type="region of interest" description="Disordered" evidence="1">
    <location>
        <begin position="214"/>
        <end position="367"/>
    </location>
</feature>
<keyword evidence="2" id="KW-0472">Membrane</keyword>
<protein>
    <submittedName>
        <fullName evidence="3">Uncharacterized protein</fullName>
    </submittedName>
</protein>
<feature type="compositionally biased region" description="Low complexity" evidence="1">
    <location>
        <begin position="277"/>
        <end position="295"/>
    </location>
</feature>
<feature type="region of interest" description="Disordered" evidence="1">
    <location>
        <begin position="147"/>
        <end position="176"/>
    </location>
</feature>
<evidence type="ECO:0000256" key="2">
    <source>
        <dbReference type="SAM" id="Phobius"/>
    </source>
</evidence>
<evidence type="ECO:0000256" key="1">
    <source>
        <dbReference type="SAM" id="MobiDB-lite"/>
    </source>
</evidence>
<keyword evidence="4" id="KW-1185">Reference proteome</keyword>
<sequence length="367" mass="39231">MSGFLNQTFDDRDTDHLRYQGGWFLTGSWNASNVGESGTLSSTSDLNANVTFTFPTPAMAFYYYGIPRCCGGFYGICIDCDPNNPNFLPIDAVNTTDDGKNPPVVLFSMTFKTPGIHEIIIRNQNDTRFGKSQITIDRIDLEVVNENATPSTAPPSSTTPTNTGQPRSSSTSSSSTPIGAIVGGVLGASAVFLGIFIFALWLRLRRKRAALADDNLPPPSIPPPMPPQPLIPSTPATSSLLSMHQANSATAATFTPNRPHSARYGHATGKRQPPLFTSVSSFSDATSTSPPTSEPSRPPRRELDGGPLPIDEDDVLPPEYGQVFAGRRASARSPPSAAGNSSSLSARNSADVPDSQPDSNSPRRRKF</sequence>
<gene>
    <name evidence="3" type="ORF">GALMADRAFT_145587</name>
</gene>
<dbReference type="EMBL" id="KL142403">
    <property type="protein sequence ID" value="KDR69182.1"/>
    <property type="molecule type" value="Genomic_DNA"/>
</dbReference>
<feature type="compositionally biased region" description="Pro residues" evidence="1">
    <location>
        <begin position="216"/>
        <end position="232"/>
    </location>
</feature>
<evidence type="ECO:0000313" key="4">
    <source>
        <dbReference type="Proteomes" id="UP000027222"/>
    </source>
</evidence>
<feature type="compositionally biased region" description="Low complexity" evidence="1">
    <location>
        <begin position="325"/>
        <end position="350"/>
    </location>
</feature>
<dbReference type="STRING" id="685588.A0A067SGN5"/>
<feature type="compositionally biased region" description="Polar residues" evidence="1">
    <location>
        <begin position="236"/>
        <end position="258"/>
    </location>
</feature>
<feature type="transmembrane region" description="Helical" evidence="2">
    <location>
        <begin position="178"/>
        <end position="202"/>
    </location>
</feature>
<accession>A0A067SGN5</accession>
<evidence type="ECO:0000313" key="3">
    <source>
        <dbReference type="EMBL" id="KDR69182.1"/>
    </source>
</evidence>
<keyword evidence="2" id="KW-1133">Transmembrane helix</keyword>
<dbReference type="OrthoDB" id="3359616at2759"/>
<dbReference type="AlphaFoldDB" id="A0A067SGN5"/>
<dbReference type="HOGENOM" id="CLU_063273_0_0_1"/>
<name>A0A067SGN5_GALM3</name>